<comment type="caution">
    <text evidence="4">The sequence shown here is derived from an EMBL/GenBank/DDBJ whole genome shotgun (WGS) entry which is preliminary data.</text>
</comment>
<accession>A0ABQ9Y4V2</accession>
<organism evidence="4 5">
    <name type="scientific">Blattamonas nauphoetae</name>
    <dbReference type="NCBI Taxonomy" id="2049346"/>
    <lineage>
        <taxon>Eukaryota</taxon>
        <taxon>Metamonada</taxon>
        <taxon>Preaxostyla</taxon>
        <taxon>Oxymonadida</taxon>
        <taxon>Blattamonas</taxon>
    </lineage>
</organism>
<keyword evidence="2 3" id="KW-0802">TPR repeat</keyword>
<evidence type="ECO:0000313" key="5">
    <source>
        <dbReference type="Proteomes" id="UP001281761"/>
    </source>
</evidence>
<dbReference type="SUPFAM" id="SSF48452">
    <property type="entry name" value="TPR-like"/>
    <property type="match status" value="1"/>
</dbReference>
<gene>
    <name evidence="4" type="ORF">BLNAU_6269</name>
</gene>
<dbReference type="PROSITE" id="PS50293">
    <property type="entry name" value="TPR_REGION"/>
    <property type="match status" value="1"/>
</dbReference>
<dbReference type="EMBL" id="JARBJD010000035">
    <property type="protein sequence ID" value="KAK2958766.1"/>
    <property type="molecule type" value="Genomic_DNA"/>
</dbReference>
<keyword evidence="5" id="KW-1185">Reference proteome</keyword>
<dbReference type="Gene3D" id="1.25.40.10">
    <property type="entry name" value="Tetratricopeptide repeat domain"/>
    <property type="match status" value="1"/>
</dbReference>
<dbReference type="PROSITE" id="PS50005">
    <property type="entry name" value="TPR"/>
    <property type="match status" value="1"/>
</dbReference>
<dbReference type="InterPro" id="IPR011990">
    <property type="entry name" value="TPR-like_helical_dom_sf"/>
</dbReference>
<evidence type="ECO:0000256" key="3">
    <source>
        <dbReference type="PROSITE-ProRule" id="PRU00339"/>
    </source>
</evidence>
<feature type="repeat" description="TPR" evidence="3">
    <location>
        <begin position="110"/>
        <end position="143"/>
    </location>
</feature>
<proteinExistence type="predicted"/>
<dbReference type="InterPro" id="IPR013105">
    <property type="entry name" value="TPR_2"/>
</dbReference>
<dbReference type="Pfam" id="PF07719">
    <property type="entry name" value="TPR_2"/>
    <property type="match status" value="1"/>
</dbReference>
<evidence type="ECO:0000256" key="1">
    <source>
        <dbReference type="ARBA" id="ARBA00022737"/>
    </source>
</evidence>
<reference evidence="4 5" key="1">
    <citation type="journal article" date="2022" name="bioRxiv">
        <title>Genomics of Preaxostyla Flagellates Illuminates Evolutionary Transitions and the Path Towards Mitochondrial Loss.</title>
        <authorList>
            <person name="Novak L.V.F."/>
            <person name="Treitli S.C."/>
            <person name="Pyrih J."/>
            <person name="Halakuc P."/>
            <person name="Pipaliya S.V."/>
            <person name="Vacek V."/>
            <person name="Brzon O."/>
            <person name="Soukal P."/>
            <person name="Eme L."/>
            <person name="Dacks J.B."/>
            <person name="Karnkowska A."/>
            <person name="Elias M."/>
            <person name="Hampl V."/>
        </authorList>
    </citation>
    <scope>NUCLEOTIDE SEQUENCE [LARGE SCALE GENOMIC DNA]</scope>
    <source>
        <strain evidence="4">NAU3</strain>
        <tissue evidence="4">Gut</tissue>
    </source>
</reference>
<keyword evidence="1" id="KW-0677">Repeat</keyword>
<sequence length="157" mass="17986">MEVSTSFDPLDRTTPPDAIAVMMRRLGITWNSPLTTLMYSTRPAKNFEQLAQQQAGLFAKHTVLEECKKLGIDLLHLPPQSLFLQSKMKEDLHASFNTFSSCFKYDSQCQAAIIALGHLYYHLGQYEDSLRQFEKALQYEKDSTSEDRITILTFNLN</sequence>
<dbReference type="Proteomes" id="UP001281761">
    <property type="component" value="Unassembled WGS sequence"/>
</dbReference>
<evidence type="ECO:0000313" key="4">
    <source>
        <dbReference type="EMBL" id="KAK2958766.1"/>
    </source>
</evidence>
<dbReference type="InterPro" id="IPR019734">
    <property type="entry name" value="TPR_rpt"/>
</dbReference>
<protein>
    <recommendedName>
        <fullName evidence="6">Tetratricopeptide repeat protein</fullName>
    </recommendedName>
</protein>
<evidence type="ECO:0000256" key="2">
    <source>
        <dbReference type="ARBA" id="ARBA00022803"/>
    </source>
</evidence>
<name>A0ABQ9Y4V2_9EUKA</name>
<evidence type="ECO:0008006" key="6">
    <source>
        <dbReference type="Google" id="ProtNLM"/>
    </source>
</evidence>